<feature type="transmembrane region" description="Helical" evidence="9">
    <location>
        <begin position="12"/>
        <end position="30"/>
    </location>
</feature>
<evidence type="ECO:0000256" key="3">
    <source>
        <dbReference type="ARBA" id="ARBA00022679"/>
    </source>
</evidence>
<dbReference type="PANTHER" id="PTHR31595:SF77">
    <property type="entry name" value="ACYL-COA--STEROL O-ACYLTRANSFERASE 1-LIKE"/>
    <property type="match status" value="1"/>
</dbReference>
<reference evidence="11 12" key="1">
    <citation type="submission" date="2024-04" db="EMBL/GenBank/DDBJ databases">
        <authorList>
            <person name="Fracassetti M."/>
        </authorList>
    </citation>
    <scope>NUCLEOTIDE SEQUENCE [LARGE SCALE GENOMIC DNA]</scope>
</reference>
<evidence type="ECO:0000313" key="12">
    <source>
        <dbReference type="Proteomes" id="UP001497516"/>
    </source>
</evidence>
<accession>A0AAV2GLY4</accession>
<dbReference type="PANTHER" id="PTHR31595">
    <property type="entry name" value="LONG-CHAIN-ALCOHOL O-FATTY-ACYLTRANSFERASE 3-RELATED"/>
    <property type="match status" value="1"/>
</dbReference>
<evidence type="ECO:0000256" key="5">
    <source>
        <dbReference type="ARBA" id="ARBA00022989"/>
    </source>
</evidence>
<gene>
    <name evidence="11" type="ORF">LTRI10_LOCUS51075</name>
</gene>
<keyword evidence="3" id="KW-0808">Transferase</keyword>
<feature type="domain" description="Wax synthase" evidence="10">
    <location>
        <begin position="181"/>
        <end position="267"/>
    </location>
</feature>
<keyword evidence="5 9" id="KW-1133">Transmembrane helix</keyword>
<dbReference type="InterPro" id="IPR032805">
    <property type="entry name" value="Wax_synthase_dom"/>
</dbReference>
<evidence type="ECO:0000256" key="1">
    <source>
        <dbReference type="ARBA" id="ARBA00004141"/>
    </source>
</evidence>
<evidence type="ECO:0000256" key="6">
    <source>
        <dbReference type="ARBA" id="ARBA00023098"/>
    </source>
</evidence>
<dbReference type="GO" id="GO:0006629">
    <property type="term" value="P:lipid metabolic process"/>
    <property type="evidence" value="ECO:0007669"/>
    <property type="project" value="UniProtKB-KW"/>
</dbReference>
<keyword evidence="4 9" id="KW-0812">Transmembrane</keyword>
<keyword evidence="12" id="KW-1185">Reference proteome</keyword>
<dbReference type="GO" id="GO:0016020">
    <property type="term" value="C:membrane"/>
    <property type="evidence" value="ECO:0007669"/>
    <property type="project" value="UniProtKB-SubCell"/>
</dbReference>
<comment type="subcellular location">
    <subcellularLocation>
        <location evidence="1">Membrane</location>
        <topology evidence="1">Multi-pass membrane protein</topology>
    </subcellularLocation>
</comment>
<protein>
    <recommendedName>
        <fullName evidence="10">Wax synthase domain-containing protein</fullName>
    </recommendedName>
</protein>
<keyword evidence="8" id="KW-0012">Acyltransferase</keyword>
<feature type="transmembrane region" description="Helical" evidence="9">
    <location>
        <begin position="150"/>
        <end position="172"/>
    </location>
</feature>
<dbReference type="EMBL" id="OZ034822">
    <property type="protein sequence ID" value="CAL1411735.1"/>
    <property type="molecule type" value="Genomic_DNA"/>
</dbReference>
<evidence type="ECO:0000259" key="10">
    <source>
        <dbReference type="Pfam" id="PF13813"/>
    </source>
</evidence>
<keyword evidence="6" id="KW-0443">Lipid metabolism</keyword>
<proteinExistence type="inferred from homology"/>
<dbReference type="AlphaFoldDB" id="A0AAV2GLY4"/>
<organism evidence="11 12">
    <name type="scientific">Linum trigynum</name>
    <dbReference type="NCBI Taxonomy" id="586398"/>
    <lineage>
        <taxon>Eukaryota</taxon>
        <taxon>Viridiplantae</taxon>
        <taxon>Streptophyta</taxon>
        <taxon>Embryophyta</taxon>
        <taxon>Tracheophyta</taxon>
        <taxon>Spermatophyta</taxon>
        <taxon>Magnoliopsida</taxon>
        <taxon>eudicotyledons</taxon>
        <taxon>Gunneridae</taxon>
        <taxon>Pentapetalae</taxon>
        <taxon>rosids</taxon>
        <taxon>fabids</taxon>
        <taxon>Malpighiales</taxon>
        <taxon>Linaceae</taxon>
        <taxon>Linum</taxon>
    </lineage>
</organism>
<dbReference type="Proteomes" id="UP001497516">
    <property type="component" value="Chromosome 9"/>
</dbReference>
<evidence type="ECO:0000256" key="7">
    <source>
        <dbReference type="ARBA" id="ARBA00023136"/>
    </source>
</evidence>
<evidence type="ECO:0000256" key="9">
    <source>
        <dbReference type="SAM" id="Phobius"/>
    </source>
</evidence>
<evidence type="ECO:0000256" key="8">
    <source>
        <dbReference type="ARBA" id="ARBA00023315"/>
    </source>
</evidence>
<dbReference type="GO" id="GO:0008374">
    <property type="term" value="F:O-acyltransferase activity"/>
    <property type="evidence" value="ECO:0007669"/>
    <property type="project" value="InterPro"/>
</dbReference>
<evidence type="ECO:0000256" key="4">
    <source>
        <dbReference type="ARBA" id="ARBA00022692"/>
    </source>
</evidence>
<dbReference type="InterPro" id="IPR017088">
    <property type="entry name" value="Wax_synthase_Magnoliopsida"/>
</dbReference>
<keyword evidence="7 9" id="KW-0472">Membrane</keyword>
<evidence type="ECO:0000256" key="2">
    <source>
        <dbReference type="ARBA" id="ARBA00007282"/>
    </source>
</evidence>
<sequence>MEGGEIEKLLKVWVWVFISLFYSYLIPKSIPKGPKRLVSILPVVALFLYLPLNLSSVHLAGLTSFFIAWLANFKLLLFSFGRGPLCNPPPSSLPLFVAVSCLPIKIQIQQPPPTAASSSRALNYTLKALCLAVLIRVYDYRDRIHPKLLLILYVFHIYFMLEIILAASAASARALLGLELEPQFNEPYLSTSLQDFWGRRWNLTVTRILRPSVYDPTRDLFTRFVGPKSAPLPAVFATFVVSALMHELMFYYMGRARPTWETTCFFLLHGAAVTSEIAVKKAVNDKDKEGRWSSWWVVSASRVLTMGFVTTTACWLFFPKFVHCQLDAKAFEEYAAVGAFLTNLSGQVLFQALPPRGTFRGGNVLSSQEPNLSCLPLS</sequence>
<name>A0AAV2GLY4_9ROSI</name>
<evidence type="ECO:0000313" key="11">
    <source>
        <dbReference type="EMBL" id="CAL1411735.1"/>
    </source>
</evidence>
<dbReference type="Pfam" id="PF13813">
    <property type="entry name" value="MBOAT_2"/>
    <property type="match status" value="1"/>
</dbReference>
<feature type="transmembrane region" description="Helical" evidence="9">
    <location>
        <begin position="230"/>
        <end position="252"/>
    </location>
</feature>
<dbReference type="PIRSF" id="PIRSF037006">
    <property type="entry name" value="Wax_synthase"/>
    <property type="match status" value="1"/>
</dbReference>
<dbReference type="InterPro" id="IPR044851">
    <property type="entry name" value="Wax_synthase"/>
</dbReference>
<comment type="similarity">
    <text evidence="2">Belongs to the wax synthase family.</text>
</comment>